<feature type="transmembrane region" description="Helical" evidence="1">
    <location>
        <begin position="114"/>
        <end position="138"/>
    </location>
</feature>
<comment type="caution">
    <text evidence="2">The sequence shown here is derived from an EMBL/GenBank/DDBJ whole genome shotgun (WGS) entry which is preliminary data.</text>
</comment>
<keyword evidence="1" id="KW-0812">Transmembrane</keyword>
<protein>
    <submittedName>
        <fullName evidence="2">Uncharacterized protein</fullName>
    </submittedName>
</protein>
<keyword evidence="1" id="KW-0472">Membrane</keyword>
<dbReference type="EMBL" id="NBSK02000007">
    <property type="protein sequence ID" value="KAJ0196501.1"/>
    <property type="molecule type" value="Genomic_DNA"/>
</dbReference>
<keyword evidence="1" id="KW-1133">Transmembrane helix</keyword>
<accession>A0A9R1UZ61</accession>
<evidence type="ECO:0000256" key="1">
    <source>
        <dbReference type="SAM" id="Phobius"/>
    </source>
</evidence>
<proteinExistence type="predicted"/>
<organism evidence="2 3">
    <name type="scientific">Lactuca sativa</name>
    <name type="common">Garden lettuce</name>
    <dbReference type="NCBI Taxonomy" id="4236"/>
    <lineage>
        <taxon>Eukaryota</taxon>
        <taxon>Viridiplantae</taxon>
        <taxon>Streptophyta</taxon>
        <taxon>Embryophyta</taxon>
        <taxon>Tracheophyta</taxon>
        <taxon>Spermatophyta</taxon>
        <taxon>Magnoliopsida</taxon>
        <taxon>eudicotyledons</taxon>
        <taxon>Gunneridae</taxon>
        <taxon>Pentapetalae</taxon>
        <taxon>asterids</taxon>
        <taxon>campanulids</taxon>
        <taxon>Asterales</taxon>
        <taxon>Asteraceae</taxon>
        <taxon>Cichorioideae</taxon>
        <taxon>Cichorieae</taxon>
        <taxon>Lactucinae</taxon>
        <taxon>Lactuca</taxon>
    </lineage>
</organism>
<evidence type="ECO:0000313" key="3">
    <source>
        <dbReference type="Proteomes" id="UP000235145"/>
    </source>
</evidence>
<gene>
    <name evidence="2" type="ORF">LSAT_V11C700363360</name>
</gene>
<reference evidence="2 3" key="1">
    <citation type="journal article" date="2017" name="Nat. Commun.">
        <title>Genome assembly with in vitro proximity ligation data and whole-genome triplication in lettuce.</title>
        <authorList>
            <person name="Reyes-Chin-Wo S."/>
            <person name="Wang Z."/>
            <person name="Yang X."/>
            <person name="Kozik A."/>
            <person name="Arikit S."/>
            <person name="Song C."/>
            <person name="Xia L."/>
            <person name="Froenicke L."/>
            <person name="Lavelle D.O."/>
            <person name="Truco M.J."/>
            <person name="Xia R."/>
            <person name="Zhu S."/>
            <person name="Xu C."/>
            <person name="Xu H."/>
            <person name="Xu X."/>
            <person name="Cox K."/>
            <person name="Korf I."/>
            <person name="Meyers B.C."/>
            <person name="Michelmore R.W."/>
        </authorList>
    </citation>
    <scope>NUCLEOTIDE SEQUENCE [LARGE SCALE GENOMIC DNA]</scope>
    <source>
        <strain evidence="3">cv. Salinas</strain>
        <tissue evidence="2">Seedlings</tissue>
    </source>
</reference>
<dbReference type="AlphaFoldDB" id="A0A9R1UZ61"/>
<name>A0A9R1UZ61_LACSA</name>
<dbReference type="Proteomes" id="UP000235145">
    <property type="component" value="Unassembled WGS sequence"/>
</dbReference>
<evidence type="ECO:0000313" key="2">
    <source>
        <dbReference type="EMBL" id="KAJ0196501.1"/>
    </source>
</evidence>
<sequence>MAERNITLITHLDNTKADYTLKLSIIRLWRTISDGISFVNSHFDHPRIFINVDLCILLSLQKGIRYLHDDSGTNTLTLFDRYVYKRARDSPELYPYDLKCLEHKKMAFKVDVNLTSPIPTISLGYLVIRLIITLSMIWGKNSY</sequence>
<keyword evidence="3" id="KW-1185">Reference proteome</keyword>